<evidence type="ECO:0000313" key="4">
    <source>
        <dbReference type="EMBL" id="MBD1367426.1"/>
    </source>
</evidence>
<name>A0ABR7WYQ7_9SPHI</name>
<keyword evidence="2" id="KW-0408">Iron</keyword>
<reference evidence="4 5" key="1">
    <citation type="submission" date="2020-09" db="EMBL/GenBank/DDBJ databases">
        <title>Novel species of Mucilaginibacter isolated from a glacier on the Tibetan Plateau.</title>
        <authorList>
            <person name="Liu Q."/>
            <person name="Xin Y.-H."/>
        </authorList>
    </citation>
    <scope>NUCLEOTIDE SEQUENCE [LARGE SCALE GENOMIC DNA]</scope>
    <source>
        <strain evidence="4 5">ZT4R22</strain>
    </source>
</reference>
<dbReference type="Pfam" id="PF06969">
    <property type="entry name" value="HemN_C"/>
    <property type="match status" value="1"/>
</dbReference>
<gene>
    <name evidence="4" type="primary">hemW</name>
    <name evidence="4" type="ORF">IDJ77_26685</name>
</gene>
<dbReference type="EMBL" id="JACWMY010000020">
    <property type="protein sequence ID" value="MBD1367426.1"/>
    <property type="molecule type" value="Genomic_DNA"/>
</dbReference>
<protein>
    <recommendedName>
        <fullName evidence="2">Heme chaperone HemW</fullName>
    </recommendedName>
</protein>
<dbReference type="Gene3D" id="3.80.30.20">
    <property type="entry name" value="tm_1862 like domain"/>
    <property type="match status" value="1"/>
</dbReference>
<keyword evidence="2" id="KW-0004">4Fe-4S</keyword>
<proteinExistence type="inferred from homology"/>
<dbReference type="InterPro" id="IPR058240">
    <property type="entry name" value="rSAM_sf"/>
</dbReference>
<sequence length="378" mass="42313">MAGIYLHIPFCKQACHYCDFHFSTSLKYKDEMLQALLKELALQKHYLQGETIETIYFGGGTPSVLQPQEINQLIDAITQTHTVVTGAEITMEANPDDLGSAKLAGLRATPVNRFSIGIQSFFDEDLLWMNRVHRAAEAEASVKRAQDAGFENITVDLIYGYPLLSNTKWKHNLNKVFELDVPHISAYSMTVEPQTALAAFISKKKQLPMSEQQSAEQFILMTDAMQANGFEQYEISNFCKSGHYSRHNSNYWKGVKYLGLGPSAHSFNGHTRQWNIANNAKYIASVLGENTVPAEVEVLSETNRLNEYIMTSLRTIWGLDTDKLNAVAKGSAAELLKAARPYFEDGSIIQTNNTITLTQQGKLYADNIASALFFDDRT</sequence>
<comment type="function">
    <text evidence="2">Probably acts as a heme chaperone, transferring heme to an unknown acceptor. Binds one molecule of heme per monomer, possibly covalently. Binds 1 [4Fe-4S] cluster. The cluster is coordinated with 3 cysteines and an exchangeable S-adenosyl-L-methionine.</text>
</comment>
<evidence type="ECO:0000256" key="2">
    <source>
        <dbReference type="RuleBase" id="RU364116"/>
    </source>
</evidence>
<dbReference type="RefSeq" id="WP_191192059.1">
    <property type="nucleotide sequence ID" value="NZ_JACWMY010000020.1"/>
</dbReference>
<dbReference type="InterPro" id="IPR007197">
    <property type="entry name" value="rSAM"/>
</dbReference>
<dbReference type="SMART" id="SM00729">
    <property type="entry name" value="Elp3"/>
    <property type="match status" value="1"/>
</dbReference>
<dbReference type="SFLD" id="SFLDG01065">
    <property type="entry name" value="anaerobic_coproporphyrinogen-I"/>
    <property type="match status" value="1"/>
</dbReference>
<dbReference type="SFLD" id="SFLDF00562">
    <property type="entry name" value="HemN-like__clustered_with_heat"/>
    <property type="match status" value="1"/>
</dbReference>
<dbReference type="Proteomes" id="UP000606600">
    <property type="component" value="Unassembled WGS sequence"/>
</dbReference>
<dbReference type="PANTHER" id="PTHR13932">
    <property type="entry name" value="COPROPORPHYRINIGEN III OXIDASE"/>
    <property type="match status" value="1"/>
</dbReference>
<dbReference type="PANTHER" id="PTHR13932:SF5">
    <property type="entry name" value="RADICAL S-ADENOSYL METHIONINE DOMAIN-CONTAINING PROTEIN 1, MITOCHONDRIAL"/>
    <property type="match status" value="1"/>
</dbReference>
<comment type="caution">
    <text evidence="4">The sequence shown here is derived from an EMBL/GenBank/DDBJ whole genome shotgun (WGS) entry which is preliminary data.</text>
</comment>
<dbReference type="SFLD" id="SFLDS00029">
    <property type="entry name" value="Radical_SAM"/>
    <property type="match status" value="1"/>
</dbReference>
<dbReference type="InterPro" id="IPR004559">
    <property type="entry name" value="HemW-like"/>
</dbReference>
<keyword evidence="2" id="KW-0949">S-adenosyl-L-methionine</keyword>
<evidence type="ECO:0000256" key="1">
    <source>
        <dbReference type="ARBA" id="ARBA00006100"/>
    </source>
</evidence>
<comment type="similarity">
    <text evidence="1">Belongs to the anaerobic coproporphyrinogen-III oxidase family. HemW subfamily.</text>
</comment>
<dbReference type="SUPFAM" id="SSF102114">
    <property type="entry name" value="Radical SAM enzymes"/>
    <property type="match status" value="1"/>
</dbReference>
<organism evidence="4 5">
    <name type="scientific">Mucilaginibacter pankratovii</name>
    <dbReference type="NCBI Taxonomy" id="2772110"/>
    <lineage>
        <taxon>Bacteria</taxon>
        <taxon>Pseudomonadati</taxon>
        <taxon>Bacteroidota</taxon>
        <taxon>Sphingobacteriia</taxon>
        <taxon>Sphingobacteriales</taxon>
        <taxon>Sphingobacteriaceae</taxon>
        <taxon>Mucilaginibacter</taxon>
    </lineage>
</organism>
<keyword evidence="2" id="KW-0349">Heme</keyword>
<dbReference type="InterPro" id="IPR023404">
    <property type="entry name" value="rSAM_horseshoe"/>
</dbReference>
<evidence type="ECO:0000313" key="5">
    <source>
        <dbReference type="Proteomes" id="UP000606600"/>
    </source>
</evidence>
<keyword evidence="2" id="KW-0411">Iron-sulfur</keyword>
<dbReference type="InterPro" id="IPR034505">
    <property type="entry name" value="Coproporphyrinogen-III_oxidase"/>
</dbReference>
<dbReference type="PROSITE" id="PS51918">
    <property type="entry name" value="RADICAL_SAM"/>
    <property type="match status" value="1"/>
</dbReference>
<keyword evidence="2" id="KW-0479">Metal-binding</keyword>
<dbReference type="NCBIfam" id="TIGR00539">
    <property type="entry name" value="hemN_rel"/>
    <property type="match status" value="1"/>
</dbReference>
<dbReference type="CDD" id="cd01335">
    <property type="entry name" value="Radical_SAM"/>
    <property type="match status" value="1"/>
</dbReference>
<dbReference type="InterPro" id="IPR010723">
    <property type="entry name" value="HemN_C"/>
</dbReference>
<keyword evidence="2" id="KW-0963">Cytoplasm</keyword>
<accession>A0ABR7WYQ7</accession>
<evidence type="ECO:0000259" key="3">
    <source>
        <dbReference type="PROSITE" id="PS51918"/>
    </source>
</evidence>
<comment type="subcellular location">
    <subcellularLocation>
        <location evidence="2">Cytoplasm</location>
    </subcellularLocation>
</comment>
<dbReference type="Pfam" id="PF04055">
    <property type="entry name" value="Radical_SAM"/>
    <property type="match status" value="1"/>
</dbReference>
<keyword evidence="2" id="KW-0143">Chaperone</keyword>
<keyword evidence="5" id="KW-1185">Reference proteome</keyword>
<dbReference type="SFLD" id="SFLDF00288">
    <property type="entry name" value="HemN-like__clustered_with_nucl"/>
    <property type="match status" value="1"/>
</dbReference>
<dbReference type="InterPro" id="IPR006638">
    <property type="entry name" value="Elp3/MiaA/NifB-like_rSAM"/>
</dbReference>
<feature type="domain" description="Radical SAM core" evidence="3">
    <location>
        <begin position="1"/>
        <end position="231"/>
    </location>
</feature>